<dbReference type="Proteomes" id="UP000381378">
    <property type="component" value="Unassembled WGS sequence"/>
</dbReference>
<accession>A0A5E7VKL1</accession>
<sequence>MRDMAQGRLRWQASSTRSPAYQLVMVNARPCRSRLAGEGVFICAAWLKAAFAGKPAPTRSPAYRLIMVNARPCRSRLAGESVFICAAWLQAAFAGKPAPTRSPAYRLMMVNARPCRSRLAGESVFICAAWLQAVHARTAASSTRRPVDHCLPTTAANNGAACSSVNAAWTSIFMRSFHCSTHF</sequence>
<dbReference type="AlphaFoldDB" id="A0A5E7VKL1"/>
<dbReference type="EMBL" id="CABVJF010000028">
    <property type="protein sequence ID" value="VVQ23270.1"/>
    <property type="molecule type" value="Genomic_DNA"/>
</dbReference>
<proteinExistence type="predicted"/>
<evidence type="ECO:0000313" key="1">
    <source>
        <dbReference type="EMBL" id="VVQ23270.1"/>
    </source>
</evidence>
<reference evidence="1 2" key="1">
    <citation type="submission" date="2019-09" db="EMBL/GenBank/DDBJ databases">
        <authorList>
            <person name="Chandra G."/>
            <person name="Truman W A."/>
        </authorList>
    </citation>
    <scope>NUCLEOTIDE SEQUENCE [LARGE SCALE GENOMIC DNA]</scope>
    <source>
        <strain evidence="1">PS928</strain>
    </source>
</reference>
<evidence type="ECO:0000313" key="2">
    <source>
        <dbReference type="Proteomes" id="UP000381378"/>
    </source>
</evidence>
<organism evidence="1 2">
    <name type="scientific">Pseudomonas fluorescens</name>
    <dbReference type="NCBI Taxonomy" id="294"/>
    <lineage>
        <taxon>Bacteria</taxon>
        <taxon>Pseudomonadati</taxon>
        <taxon>Pseudomonadota</taxon>
        <taxon>Gammaproteobacteria</taxon>
        <taxon>Pseudomonadales</taxon>
        <taxon>Pseudomonadaceae</taxon>
        <taxon>Pseudomonas</taxon>
    </lineage>
</organism>
<name>A0A5E7VKL1_PSEFL</name>
<gene>
    <name evidence="1" type="ORF">PS928_05505</name>
</gene>
<protein>
    <submittedName>
        <fullName evidence="1">Uncharacterized protein</fullName>
    </submittedName>
</protein>